<sequence length="214" mass="25050">MKELRQPGYRRQFGHSKLPTPRSWMIRPVSSEPASDECHSHRKLPSRHHVCNGERHMAHCIWRHGRAETEADRRDEMEKDEQDGMTKMVLNGMSHLRRHTTEMGRGGSRATTEAQEEWATVEATRQGKERKHGRMYRRKQRRKLDDDSRKRKQARLWRMHTQKLDDGGIRVTVKTNETRGAGEIKILRQQHHGTVSQNAEEKEPVAAEERPNGD</sequence>
<name>A0ABU6UC59_9FABA</name>
<feature type="compositionally biased region" description="Basic and acidic residues" evidence="1">
    <location>
        <begin position="199"/>
        <end position="214"/>
    </location>
</feature>
<evidence type="ECO:0000313" key="3">
    <source>
        <dbReference type="Proteomes" id="UP001341840"/>
    </source>
</evidence>
<dbReference type="EMBL" id="JASCZI010120987">
    <property type="protein sequence ID" value="MED6158604.1"/>
    <property type="molecule type" value="Genomic_DNA"/>
</dbReference>
<keyword evidence="3" id="KW-1185">Reference proteome</keyword>
<evidence type="ECO:0000256" key="1">
    <source>
        <dbReference type="SAM" id="MobiDB-lite"/>
    </source>
</evidence>
<comment type="caution">
    <text evidence="2">The sequence shown here is derived from an EMBL/GenBank/DDBJ whole genome shotgun (WGS) entry which is preliminary data.</text>
</comment>
<accession>A0ABU6UC59</accession>
<proteinExistence type="predicted"/>
<feature type="region of interest" description="Disordered" evidence="1">
    <location>
        <begin position="182"/>
        <end position="214"/>
    </location>
</feature>
<dbReference type="Proteomes" id="UP001341840">
    <property type="component" value="Unassembled WGS sequence"/>
</dbReference>
<reference evidence="2 3" key="1">
    <citation type="journal article" date="2023" name="Plants (Basel)">
        <title>Bridging the Gap: Combining Genomics and Transcriptomics Approaches to Understand Stylosanthes scabra, an Orphan Legume from the Brazilian Caatinga.</title>
        <authorList>
            <person name="Ferreira-Neto J.R.C."/>
            <person name="da Silva M.D."/>
            <person name="Binneck E."/>
            <person name="de Melo N.F."/>
            <person name="da Silva R.H."/>
            <person name="de Melo A.L.T.M."/>
            <person name="Pandolfi V."/>
            <person name="Bustamante F.O."/>
            <person name="Brasileiro-Vidal A.C."/>
            <person name="Benko-Iseppon A.M."/>
        </authorList>
    </citation>
    <scope>NUCLEOTIDE SEQUENCE [LARGE SCALE GENOMIC DNA]</scope>
    <source>
        <tissue evidence="2">Leaves</tissue>
    </source>
</reference>
<feature type="region of interest" description="Disordered" evidence="1">
    <location>
        <begin position="101"/>
        <end position="154"/>
    </location>
</feature>
<protein>
    <submittedName>
        <fullName evidence="2">Uncharacterized protein</fullName>
    </submittedName>
</protein>
<gene>
    <name evidence="2" type="ORF">PIB30_034235</name>
</gene>
<organism evidence="2 3">
    <name type="scientific">Stylosanthes scabra</name>
    <dbReference type="NCBI Taxonomy" id="79078"/>
    <lineage>
        <taxon>Eukaryota</taxon>
        <taxon>Viridiplantae</taxon>
        <taxon>Streptophyta</taxon>
        <taxon>Embryophyta</taxon>
        <taxon>Tracheophyta</taxon>
        <taxon>Spermatophyta</taxon>
        <taxon>Magnoliopsida</taxon>
        <taxon>eudicotyledons</taxon>
        <taxon>Gunneridae</taxon>
        <taxon>Pentapetalae</taxon>
        <taxon>rosids</taxon>
        <taxon>fabids</taxon>
        <taxon>Fabales</taxon>
        <taxon>Fabaceae</taxon>
        <taxon>Papilionoideae</taxon>
        <taxon>50 kb inversion clade</taxon>
        <taxon>dalbergioids sensu lato</taxon>
        <taxon>Dalbergieae</taxon>
        <taxon>Pterocarpus clade</taxon>
        <taxon>Stylosanthes</taxon>
    </lineage>
</organism>
<feature type="region of interest" description="Disordered" evidence="1">
    <location>
        <begin position="1"/>
        <end position="25"/>
    </location>
</feature>
<evidence type="ECO:0000313" key="2">
    <source>
        <dbReference type="EMBL" id="MED6158604.1"/>
    </source>
</evidence>
<feature type="compositionally biased region" description="Basic residues" evidence="1">
    <location>
        <begin position="128"/>
        <end position="142"/>
    </location>
</feature>